<dbReference type="InterPro" id="IPR005135">
    <property type="entry name" value="Endo/exonuclease/phosphatase"/>
</dbReference>
<reference evidence="2" key="1">
    <citation type="journal article" date="2014" name="Front. Microbiol.">
        <title>High frequency of phylogenetically diverse reductive dehalogenase-homologous genes in deep subseafloor sedimentary metagenomes.</title>
        <authorList>
            <person name="Kawai M."/>
            <person name="Futagami T."/>
            <person name="Toyoda A."/>
            <person name="Takaki Y."/>
            <person name="Nishi S."/>
            <person name="Hori S."/>
            <person name="Arai W."/>
            <person name="Tsubouchi T."/>
            <person name="Morono Y."/>
            <person name="Uchiyama I."/>
            <person name="Ito T."/>
            <person name="Fujiyama A."/>
            <person name="Inagaki F."/>
            <person name="Takami H."/>
        </authorList>
    </citation>
    <scope>NUCLEOTIDE SEQUENCE</scope>
    <source>
        <strain evidence="2">Expedition CK06-06</strain>
    </source>
</reference>
<proteinExistence type="predicted"/>
<dbReference type="EMBL" id="BARS01004583">
    <property type="protein sequence ID" value="GAF80464.1"/>
    <property type="molecule type" value="Genomic_DNA"/>
</dbReference>
<gene>
    <name evidence="2" type="ORF">S01H1_08960</name>
</gene>
<dbReference type="AlphaFoldDB" id="X0SHJ8"/>
<dbReference type="InterPro" id="IPR036691">
    <property type="entry name" value="Endo/exonu/phosph_ase_sf"/>
</dbReference>
<feature type="non-terminal residue" evidence="2">
    <location>
        <position position="1"/>
    </location>
</feature>
<dbReference type="Pfam" id="PF03372">
    <property type="entry name" value="Exo_endo_phos"/>
    <property type="match status" value="1"/>
</dbReference>
<dbReference type="GO" id="GO:0003824">
    <property type="term" value="F:catalytic activity"/>
    <property type="evidence" value="ECO:0007669"/>
    <property type="project" value="InterPro"/>
</dbReference>
<evidence type="ECO:0000313" key="2">
    <source>
        <dbReference type="EMBL" id="GAF80464.1"/>
    </source>
</evidence>
<feature type="domain" description="Endonuclease/exonuclease/phosphatase" evidence="1">
    <location>
        <begin position="12"/>
        <end position="140"/>
    </location>
</feature>
<dbReference type="Gene3D" id="3.60.10.10">
    <property type="entry name" value="Endonuclease/exonuclease/phosphatase"/>
    <property type="match status" value="1"/>
</dbReference>
<dbReference type="SUPFAM" id="SSF56219">
    <property type="entry name" value="DNase I-like"/>
    <property type="match status" value="1"/>
</dbReference>
<sequence>IDNSSKTAFYLYNVHLDHRSQRSREKSIQLLTERIHNRTHPDPVVITGDFNAGEENTAIMYLKGKGALRLDDAQVSKTPVVFVDSFRQLHADADAVGTSNRFKGIRSGDKIDYVFVQPDAQVLEAEIIHDSTKGKYPSDHFPVIAKIRLAE</sequence>
<protein>
    <recommendedName>
        <fullName evidence="1">Endonuclease/exonuclease/phosphatase domain-containing protein</fullName>
    </recommendedName>
</protein>
<comment type="caution">
    <text evidence="2">The sequence shown here is derived from an EMBL/GenBank/DDBJ whole genome shotgun (WGS) entry which is preliminary data.</text>
</comment>
<evidence type="ECO:0000259" key="1">
    <source>
        <dbReference type="Pfam" id="PF03372"/>
    </source>
</evidence>
<name>X0SHJ8_9ZZZZ</name>
<accession>X0SHJ8</accession>
<organism evidence="2">
    <name type="scientific">marine sediment metagenome</name>
    <dbReference type="NCBI Taxonomy" id="412755"/>
    <lineage>
        <taxon>unclassified sequences</taxon>
        <taxon>metagenomes</taxon>
        <taxon>ecological metagenomes</taxon>
    </lineage>
</organism>